<proteinExistence type="predicted"/>
<protein>
    <submittedName>
        <fullName evidence="2">Uncharacterized protein</fullName>
    </submittedName>
</protein>
<sequence length="537" mass="55141">MSGQDERALEITQEPEANFWKDEGGRSNKLVMVVAHPDARDLSVDVPLRFVLYYESGREVEQRDQAILNLCKPDYDPWVIPAGKGEVEVEFRLEKVSRRKDGQRFRVFVAPADPGDATPSDAEAAAAAMAVRGVQSIPICVMSKRRTGERIVSRRAPARVASSGSVGAGADDIEALHSEVQELQTSVANLRSTMERNFQSVMSMLQGIAAQSSSAAAAAAGRAHGYAPQGATGPQVAHSSAATHGHGYSSYHRAGPPGSQPELLFARSSLGSHVGGRLTVQPSGHVQAQQSNGHPVMAAHLSAPLSAMESMPVTSSAAYGAAPPLQGFLSSMHSGPIPADRSAPAVDPPSLGIHPAQHGPTQGPPGMDGASAISIAAAQLSAAASTTAAATAAASAAARAAAASSATADAAAGPRRSGRNSIKRERSAGVMSTGSIEHRAPTRRDEGFGTRKPGEAVGGAAAAAAAAAAEQDEEDEDDPAAVLSAAQSRAFAPVSGGAPSDLARVPSLSSQQIDHLPSGAWDTLQSHAPPGKRTRRG</sequence>
<evidence type="ECO:0000313" key="3">
    <source>
        <dbReference type="Proteomes" id="UP000323011"/>
    </source>
</evidence>
<organism evidence="2 3">
    <name type="scientific">Cafeteria roenbergensis</name>
    <name type="common">Marine flagellate</name>
    <dbReference type="NCBI Taxonomy" id="33653"/>
    <lineage>
        <taxon>Eukaryota</taxon>
        <taxon>Sar</taxon>
        <taxon>Stramenopiles</taxon>
        <taxon>Bigyra</taxon>
        <taxon>Opalozoa</taxon>
        <taxon>Bicosoecida</taxon>
        <taxon>Cafeteriaceae</taxon>
        <taxon>Cafeteria</taxon>
    </lineage>
</organism>
<feature type="compositionally biased region" description="Basic and acidic residues" evidence="1">
    <location>
        <begin position="436"/>
        <end position="454"/>
    </location>
</feature>
<accession>A0A5A8CK27</accession>
<dbReference type="Proteomes" id="UP000323011">
    <property type="component" value="Unassembled WGS sequence"/>
</dbReference>
<evidence type="ECO:0000256" key="1">
    <source>
        <dbReference type="SAM" id="MobiDB-lite"/>
    </source>
</evidence>
<feature type="region of interest" description="Disordered" evidence="1">
    <location>
        <begin position="225"/>
        <end position="264"/>
    </location>
</feature>
<evidence type="ECO:0000313" key="2">
    <source>
        <dbReference type="EMBL" id="KAA0153375.1"/>
    </source>
</evidence>
<feature type="region of interest" description="Disordered" evidence="1">
    <location>
        <begin position="331"/>
        <end position="370"/>
    </location>
</feature>
<feature type="region of interest" description="Disordered" evidence="1">
    <location>
        <begin position="404"/>
        <end position="537"/>
    </location>
</feature>
<feature type="compositionally biased region" description="Low complexity" evidence="1">
    <location>
        <begin position="460"/>
        <end position="469"/>
    </location>
</feature>
<gene>
    <name evidence="2" type="ORF">FNF29_03192</name>
</gene>
<keyword evidence="3" id="KW-1185">Reference proteome</keyword>
<dbReference type="EMBL" id="VLTN01000016">
    <property type="protein sequence ID" value="KAA0153375.1"/>
    <property type="molecule type" value="Genomic_DNA"/>
</dbReference>
<dbReference type="AlphaFoldDB" id="A0A5A8CK27"/>
<reference evidence="2 3" key="1">
    <citation type="submission" date="2019-07" db="EMBL/GenBank/DDBJ databases">
        <title>Genomes of Cafeteria roenbergensis.</title>
        <authorList>
            <person name="Fischer M.G."/>
            <person name="Hackl T."/>
            <person name="Roman M."/>
        </authorList>
    </citation>
    <scope>NUCLEOTIDE SEQUENCE [LARGE SCALE GENOMIC DNA]</scope>
    <source>
        <strain evidence="2 3">BVI</strain>
    </source>
</reference>
<feature type="compositionally biased region" description="Acidic residues" evidence="1">
    <location>
        <begin position="470"/>
        <end position="479"/>
    </location>
</feature>
<name>A0A5A8CK27_CAFRO</name>
<comment type="caution">
    <text evidence="2">The sequence shown here is derived from an EMBL/GenBank/DDBJ whole genome shotgun (WGS) entry which is preliminary data.</text>
</comment>